<evidence type="ECO:0000313" key="2">
    <source>
        <dbReference type="WBParaSite" id="RSKR_0000599800.1"/>
    </source>
</evidence>
<accession>A0AC35U0T0</accession>
<protein>
    <submittedName>
        <fullName evidence="2">Protein-tyrosine-phosphatase</fullName>
    </submittedName>
</protein>
<sequence length="916" mass="103405">MLRQAESTFKERIELAEDGDSNCSLTIESEIYLGGGCTFKDGIELEDESNCSLTIDSGICLDDAFLSCSSTGGFSSEATSFSEMMDEEISSYKMTSLVSDVATVKRKRRHSALEQTLSASPVVKVKKREHDQKVENKQITTVKERSINYVRTGDGESYAISAQQTVLSTCFTPPSARIPKKEATNQMVRQTSLQYECIYQRKRLEDFVNSQELESRGESPKARRTFSMKCLEETNTDFRSIQFDSLVNGTKEFEYSLQLVENPKYPSTAYGCIGPETLQSLIDPMTGTVDSKYILLDCRYPFEYEGGHIKGATNFYSAPSLGELFFSPDLKKTKEMANKIPIFYCEFSQKRGPGMAKALREMDRKRNAYPNLSFSEMYVLDQGYKNFFEQSTSKQFCLPSQYVTMLDPKHASELAKHKHHHQSKSKVIRKERSTMLGNFRRTASRRKLSFHECNKYSAIDKEQPTEHEEGLSKKSDQDSCVAFDGTTNSKQIPRIVSVEENSPAYLHCSITPNSDNIVAWIRLKDKTLLTAGSKSFTTDGRFQISPRTENDWVLIIRRTEIGDTGCYICEINTEPNTLMSPVYLEVRQRKTTLSIKIVAADFILNCTVSGASPKQDEVIWSLNDKAMDLTQQDKYLVWTEGGNEGSMSYLLRVLSRKDEDAGIYSCAGNNLPKAAHTILIMSKIVLLLLSIFIVVSSAGRSQLMNEICQSLKEPAFTEFESDKSPITLIQTGSQCFVESNIVSAPKPEISWKQNDILFESSDNKAGQRLDEIMDREHQQIAWESTRHRIRVFAEDDKTTFTLNAFNPCTGKVIKSKPFTVSTKSCPSLKRPKRFINSLVIPGILRPSRSKSPLSSPFIATLTTMRMELAGNMVTLACQSKSFPHTTNTWHLLSNEDDEKEQGVNVDDTHFSKSYIY</sequence>
<reference evidence="2" key="1">
    <citation type="submission" date="2016-11" db="UniProtKB">
        <authorList>
            <consortium name="WormBaseParasite"/>
        </authorList>
    </citation>
    <scope>IDENTIFICATION</scope>
    <source>
        <strain evidence="2">KR3021</strain>
    </source>
</reference>
<name>A0AC35U0T0_9BILA</name>
<evidence type="ECO:0000313" key="1">
    <source>
        <dbReference type="Proteomes" id="UP000095286"/>
    </source>
</evidence>
<dbReference type="Proteomes" id="UP000095286">
    <property type="component" value="Unplaced"/>
</dbReference>
<dbReference type="WBParaSite" id="RSKR_0000599800.1">
    <property type="protein sequence ID" value="RSKR_0000599800.1"/>
    <property type="gene ID" value="RSKR_0000599800"/>
</dbReference>
<organism evidence="1 2">
    <name type="scientific">Rhabditophanes sp. KR3021</name>
    <dbReference type="NCBI Taxonomy" id="114890"/>
    <lineage>
        <taxon>Eukaryota</taxon>
        <taxon>Metazoa</taxon>
        <taxon>Ecdysozoa</taxon>
        <taxon>Nematoda</taxon>
        <taxon>Chromadorea</taxon>
        <taxon>Rhabditida</taxon>
        <taxon>Tylenchina</taxon>
        <taxon>Panagrolaimomorpha</taxon>
        <taxon>Strongyloidoidea</taxon>
        <taxon>Alloionematidae</taxon>
        <taxon>Rhabditophanes</taxon>
    </lineage>
</organism>
<proteinExistence type="predicted"/>